<dbReference type="EMBL" id="BOON01000018">
    <property type="protein sequence ID" value="GII22555.1"/>
    <property type="molecule type" value="Genomic_DNA"/>
</dbReference>
<sequence length="76" mass="8105">MVIGVTNHVCQSHNRSPVFTTATSSQSVTLPVRFTVGCRPDSERNPHDGDPAVDLQTIRGHDGCDVRPIPAGPNGQ</sequence>
<protein>
    <submittedName>
        <fullName evidence="1">Uncharacterized protein</fullName>
    </submittedName>
</protein>
<organism evidence="1 2">
    <name type="scientific">Planosporangium mesophilum</name>
    <dbReference type="NCBI Taxonomy" id="689768"/>
    <lineage>
        <taxon>Bacteria</taxon>
        <taxon>Bacillati</taxon>
        <taxon>Actinomycetota</taxon>
        <taxon>Actinomycetes</taxon>
        <taxon>Micromonosporales</taxon>
        <taxon>Micromonosporaceae</taxon>
        <taxon>Planosporangium</taxon>
    </lineage>
</organism>
<evidence type="ECO:0000313" key="1">
    <source>
        <dbReference type="EMBL" id="GII22555.1"/>
    </source>
</evidence>
<proteinExistence type="predicted"/>
<gene>
    <name evidence="1" type="ORF">Pme01_21520</name>
</gene>
<dbReference type="Proteomes" id="UP000599074">
    <property type="component" value="Unassembled WGS sequence"/>
</dbReference>
<evidence type="ECO:0000313" key="2">
    <source>
        <dbReference type="Proteomes" id="UP000599074"/>
    </source>
</evidence>
<reference evidence="1" key="1">
    <citation type="submission" date="2021-01" db="EMBL/GenBank/DDBJ databases">
        <title>Whole genome shotgun sequence of Planosporangium mesophilum NBRC 109066.</title>
        <authorList>
            <person name="Komaki H."/>
            <person name="Tamura T."/>
        </authorList>
    </citation>
    <scope>NUCLEOTIDE SEQUENCE</scope>
    <source>
        <strain evidence="1">NBRC 109066</strain>
    </source>
</reference>
<dbReference type="AlphaFoldDB" id="A0A8J3T8N8"/>
<accession>A0A8J3T8N8</accession>
<comment type="caution">
    <text evidence="1">The sequence shown here is derived from an EMBL/GenBank/DDBJ whole genome shotgun (WGS) entry which is preliminary data.</text>
</comment>
<name>A0A8J3T8N8_9ACTN</name>
<keyword evidence="2" id="KW-1185">Reference proteome</keyword>